<feature type="region of interest" description="Disordered" evidence="7">
    <location>
        <begin position="139"/>
        <end position="173"/>
    </location>
</feature>
<evidence type="ECO:0000256" key="4">
    <source>
        <dbReference type="ARBA" id="ARBA00023163"/>
    </source>
</evidence>
<evidence type="ECO:0000256" key="5">
    <source>
        <dbReference type="ARBA" id="ARBA00023242"/>
    </source>
</evidence>
<dbReference type="OrthoDB" id="153872at2759"/>
<dbReference type="SMART" id="SM01370">
    <property type="entry name" value="TAFII55_N"/>
    <property type="match status" value="1"/>
</dbReference>
<evidence type="ECO:0000256" key="3">
    <source>
        <dbReference type="ARBA" id="ARBA00023015"/>
    </source>
</evidence>
<organism evidence="9 10">
    <name type="scientific">Cloeon dipterum</name>
    <dbReference type="NCBI Taxonomy" id="197152"/>
    <lineage>
        <taxon>Eukaryota</taxon>
        <taxon>Metazoa</taxon>
        <taxon>Ecdysozoa</taxon>
        <taxon>Arthropoda</taxon>
        <taxon>Hexapoda</taxon>
        <taxon>Insecta</taxon>
        <taxon>Pterygota</taxon>
        <taxon>Palaeoptera</taxon>
        <taxon>Ephemeroptera</taxon>
        <taxon>Pisciforma</taxon>
        <taxon>Baetidae</taxon>
        <taxon>Cloeon</taxon>
    </lineage>
</organism>
<reference evidence="9 10" key="1">
    <citation type="submission" date="2020-04" db="EMBL/GenBank/DDBJ databases">
        <authorList>
            <person name="Alioto T."/>
            <person name="Alioto T."/>
            <person name="Gomez Garrido J."/>
        </authorList>
    </citation>
    <scope>NUCLEOTIDE SEQUENCE [LARGE SCALE GENOMIC DNA]</scope>
</reference>
<feature type="region of interest" description="Disordered" evidence="7">
    <location>
        <begin position="224"/>
        <end position="294"/>
    </location>
</feature>
<accession>A0A8S1C8V3</accession>
<feature type="compositionally biased region" description="Polar residues" evidence="7">
    <location>
        <begin position="336"/>
        <end position="351"/>
    </location>
</feature>
<dbReference type="AlphaFoldDB" id="A0A8S1C8V3"/>
<feature type="domain" description="TAFII55 protein conserved region" evidence="8">
    <location>
        <begin position="52"/>
        <end position="213"/>
    </location>
</feature>
<comment type="caution">
    <text evidence="9">The sequence shown here is derived from an EMBL/GenBank/DDBJ whole genome shotgun (WGS) entry which is preliminary data.</text>
</comment>
<keyword evidence="3" id="KW-0805">Transcription regulation</keyword>
<evidence type="ECO:0000313" key="9">
    <source>
        <dbReference type="EMBL" id="CAB3363567.1"/>
    </source>
</evidence>
<keyword evidence="5" id="KW-0539">Nucleus</keyword>
<dbReference type="Pfam" id="PF04658">
    <property type="entry name" value="TAFII55_N"/>
    <property type="match status" value="1"/>
</dbReference>
<feature type="region of interest" description="Disordered" evidence="7">
    <location>
        <begin position="332"/>
        <end position="351"/>
    </location>
</feature>
<name>A0A8S1C8V3_9INSE</name>
<evidence type="ECO:0000256" key="6">
    <source>
        <dbReference type="SAM" id="Coils"/>
    </source>
</evidence>
<keyword evidence="10" id="KW-1185">Reference proteome</keyword>
<dbReference type="Proteomes" id="UP000494165">
    <property type="component" value="Unassembled WGS sequence"/>
</dbReference>
<comment type="similarity">
    <text evidence="2">Belongs to the TAF7 family.</text>
</comment>
<gene>
    <name evidence="9" type="ORF">CLODIP_2_CD02174</name>
</gene>
<evidence type="ECO:0000313" key="10">
    <source>
        <dbReference type="Proteomes" id="UP000494165"/>
    </source>
</evidence>
<protein>
    <recommendedName>
        <fullName evidence="8">TAFII55 protein conserved region domain-containing protein</fullName>
    </recommendedName>
</protein>
<dbReference type="PANTHER" id="PTHR12228">
    <property type="entry name" value="TRANSCRIPTION INITIATION FACTOR TFIID 55 KD SUBUNIT-RELATED"/>
    <property type="match status" value="1"/>
</dbReference>
<feature type="coiled-coil region" evidence="6">
    <location>
        <begin position="370"/>
        <end position="430"/>
    </location>
</feature>
<feature type="compositionally biased region" description="Acidic residues" evidence="7">
    <location>
        <begin position="139"/>
        <end position="149"/>
    </location>
</feature>
<dbReference type="GO" id="GO:0016251">
    <property type="term" value="F:RNA polymerase II general transcription initiation factor activity"/>
    <property type="evidence" value="ECO:0007669"/>
    <property type="project" value="TreeGrafter"/>
</dbReference>
<dbReference type="InterPro" id="IPR037817">
    <property type="entry name" value="TAF7"/>
</dbReference>
<proteinExistence type="inferred from homology"/>
<comment type="subcellular location">
    <subcellularLocation>
        <location evidence="1">Nucleus</location>
    </subcellularLocation>
</comment>
<dbReference type="EMBL" id="CADEPI010000012">
    <property type="protein sequence ID" value="CAB3363567.1"/>
    <property type="molecule type" value="Genomic_DNA"/>
</dbReference>
<keyword evidence="6" id="KW-0175">Coiled coil</keyword>
<evidence type="ECO:0000259" key="8">
    <source>
        <dbReference type="SMART" id="SM01370"/>
    </source>
</evidence>
<dbReference type="GO" id="GO:0005669">
    <property type="term" value="C:transcription factor TFIID complex"/>
    <property type="evidence" value="ECO:0007669"/>
    <property type="project" value="InterPro"/>
</dbReference>
<evidence type="ECO:0000256" key="7">
    <source>
        <dbReference type="SAM" id="MobiDB-lite"/>
    </source>
</evidence>
<evidence type="ECO:0000256" key="1">
    <source>
        <dbReference type="ARBA" id="ARBA00004123"/>
    </source>
</evidence>
<dbReference type="InterPro" id="IPR006751">
    <property type="entry name" value="TAFII55_prot_cons_reg"/>
</dbReference>
<feature type="compositionally biased region" description="Acidic residues" evidence="7">
    <location>
        <begin position="268"/>
        <end position="282"/>
    </location>
</feature>
<sequence>MLVRCYFDHFYLLLFSYWFSVQLGTGYNQLIMNKKVDPAEAASTAVEGPVELENQCIMRLPSEPAKALREAIRSGSNNLKDRLGIKMEADMRYGEVRFDHWLLHAKLVDLPSIVESLKTIDNKNFYKTADICQLLICSTEEEPPPPPEEEAPKKKKDPNKVDKKYLWPHGVTPPLKNVRKRRFRKTLKKKYVEAPEIEKEVKRLLRVDNDAVSVKWEIISEDQLLGPPEPGVEVEDSAPPRHDKEGKRGKKASKAANLAEHIFGEPVSDSDADDESNSDEEDTKGIDVLNMDDEESSRLMMSAGEDSLAPGQDAAASTSRGLVTQFSKDMFHEQDSLSPTSSPGVESTQSSVHFADVKEGRSTRDLQMKATSLQDELDALYATRKQQEAAGDNENIALHQRLRQMLDQKIANKVRELNQVQQQLHAQQHAAIYLDLNMI</sequence>
<keyword evidence="4" id="KW-0804">Transcription</keyword>
<dbReference type="GO" id="GO:0051123">
    <property type="term" value="P:RNA polymerase II preinitiation complex assembly"/>
    <property type="evidence" value="ECO:0007669"/>
    <property type="project" value="TreeGrafter"/>
</dbReference>
<dbReference type="PANTHER" id="PTHR12228:SF0">
    <property type="entry name" value="TATA-BOX BINDING PROTEIN ASSOCIATED FACTOR 7"/>
    <property type="match status" value="1"/>
</dbReference>
<dbReference type="CDD" id="cd08047">
    <property type="entry name" value="TAF7"/>
    <property type="match status" value="1"/>
</dbReference>
<evidence type="ECO:0000256" key="2">
    <source>
        <dbReference type="ARBA" id="ARBA00009368"/>
    </source>
</evidence>